<dbReference type="InterPro" id="IPR020846">
    <property type="entry name" value="MFS_dom"/>
</dbReference>
<gene>
    <name evidence="4" type="primary">Necator_chrIII.g9773</name>
    <name evidence="4" type="ORF">RB195_009008</name>
</gene>
<evidence type="ECO:0000259" key="3">
    <source>
        <dbReference type="PROSITE" id="PS50850"/>
    </source>
</evidence>
<proteinExistence type="predicted"/>
<feature type="transmembrane region" description="Helical" evidence="2">
    <location>
        <begin position="315"/>
        <end position="335"/>
    </location>
</feature>
<dbReference type="InterPro" id="IPR011701">
    <property type="entry name" value="MFS"/>
</dbReference>
<dbReference type="SUPFAM" id="SSF103473">
    <property type="entry name" value="MFS general substrate transporter"/>
    <property type="match status" value="1"/>
</dbReference>
<dbReference type="InterPro" id="IPR036259">
    <property type="entry name" value="MFS_trans_sf"/>
</dbReference>
<name>A0ABR1CTW7_NECAM</name>
<feature type="transmembrane region" description="Helical" evidence="2">
    <location>
        <begin position="341"/>
        <end position="361"/>
    </location>
</feature>
<feature type="transmembrane region" description="Helical" evidence="2">
    <location>
        <begin position="64"/>
        <end position="81"/>
    </location>
</feature>
<organism evidence="4 5">
    <name type="scientific">Necator americanus</name>
    <name type="common">Human hookworm</name>
    <dbReference type="NCBI Taxonomy" id="51031"/>
    <lineage>
        <taxon>Eukaryota</taxon>
        <taxon>Metazoa</taxon>
        <taxon>Ecdysozoa</taxon>
        <taxon>Nematoda</taxon>
        <taxon>Chromadorea</taxon>
        <taxon>Rhabditida</taxon>
        <taxon>Rhabditina</taxon>
        <taxon>Rhabditomorpha</taxon>
        <taxon>Strongyloidea</taxon>
        <taxon>Ancylostomatidae</taxon>
        <taxon>Bunostominae</taxon>
        <taxon>Necator</taxon>
    </lineage>
</organism>
<keyword evidence="2" id="KW-1133">Transmembrane helix</keyword>
<keyword evidence="2" id="KW-0812">Transmembrane</keyword>
<keyword evidence="5" id="KW-1185">Reference proteome</keyword>
<dbReference type="PANTHER" id="PTHR45757">
    <property type="entry name" value="PROTEIN CBG23364-RELATED"/>
    <property type="match status" value="1"/>
</dbReference>
<dbReference type="EMBL" id="JAVFWL010000003">
    <property type="protein sequence ID" value="KAK6740895.1"/>
    <property type="molecule type" value="Genomic_DNA"/>
</dbReference>
<sequence>MTSEKMTFIRYIILVFSILLSTSIYSSQQALSFTVICMQDVVTSQTTNGTENSHWLNDPKRKNVLFSVVAVGQLIGTIPIVPVMQKIGLRYTYTFYGLVAAFATLSIPLAVELGHFFVALARVLQGFAMAVAFVTVGSITSHWSVLRESGTYIAILSCSPQLSSVISMPLASAFCESALGWRYLYYTLGAAGVLFSTTFFLFYEDNPKNHRMVSPKELSAITFGKEEQTKKEKVPYKKMCTDRCMQAVLLTAFSGNTAFFVFLQFGPTYMNMALGFDITETGYATAFPYVLCVLMKVIAGPLFDISTFIPEKYRMIMFASISQGAMAVCFCVLSQTESKLMAQAAYSGAVAFSGLNAVGSIKCAQVVARQHVHFVMVCITITGCFISFILPGIVAILCPHNTVDEWSRLFLGISVFVVLVNIPFLFLASSEPAPWTKSTPSYKLNMEQGFKSTAKADKSSSLPTLMPKI</sequence>
<feature type="transmembrane region" description="Helical" evidence="2">
    <location>
        <begin position="183"/>
        <end position="203"/>
    </location>
</feature>
<evidence type="ECO:0000313" key="5">
    <source>
        <dbReference type="Proteomes" id="UP001303046"/>
    </source>
</evidence>
<feature type="transmembrane region" description="Helical" evidence="2">
    <location>
        <begin position="151"/>
        <end position="171"/>
    </location>
</feature>
<feature type="transmembrane region" description="Helical" evidence="2">
    <location>
        <begin position="247"/>
        <end position="266"/>
    </location>
</feature>
<feature type="transmembrane region" description="Helical" evidence="2">
    <location>
        <begin position="373"/>
        <end position="397"/>
    </location>
</feature>
<dbReference type="PROSITE" id="PS50850">
    <property type="entry name" value="MFS"/>
    <property type="match status" value="1"/>
</dbReference>
<evidence type="ECO:0000256" key="2">
    <source>
        <dbReference type="SAM" id="Phobius"/>
    </source>
</evidence>
<feature type="domain" description="Major facilitator superfamily (MFS) profile" evidence="3">
    <location>
        <begin position="18"/>
        <end position="432"/>
    </location>
</feature>
<reference evidence="4 5" key="1">
    <citation type="submission" date="2023-08" db="EMBL/GenBank/DDBJ databases">
        <title>A Necator americanus chromosomal reference genome.</title>
        <authorList>
            <person name="Ilik V."/>
            <person name="Petrzelkova K.J."/>
            <person name="Pardy F."/>
            <person name="Fuh T."/>
            <person name="Niatou-Singa F.S."/>
            <person name="Gouil Q."/>
            <person name="Baker L."/>
            <person name="Ritchie M.E."/>
            <person name="Jex A.R."/>
            <person name="Gazzola D."/>
            <person name="Li H."/>
            <person name="Toshio Fujiwara R."/>
            <person name="Zhan B."/>
            <person name="Aroian R.V."/>
            <person name="Pafco B."/>
            <person name="Schwarz E.M."/>
        </authorList>
    </citation>
    <scope>NUCLEOTIDE SEQUENCE [LARGE SCALE GENOMIC DNA]</scope>
    <source>
        <strain evidence="4 5">Aroian</strain>
        <tissue evidence="4">Whole animal</tissue>
    </source>
</reference>
<feature type="transmembrane region" description="Helical" evidence="2">
    <location>
        <begin position="286"/>
        <end position="303"/>
    </location>
</feature>
<feature type="transmembrane region" description="Helical" evidence="2">
    <location>
        <begin position="117"/>
        <end position="139"/>
    </location>
</feature>
<dbReference type="PANTHER" id="PTHR45757:SF11">
    <property type="entry name" value="MAJOR FACILITATOR SUPERFAMILY (MFS) PROFILE DOMAIN-CONTAINING PROTEIN"/>
    <property type="match status" value="1"/>
</dbReference>
<feature type="transmembrane region" description="Helical" evidence="2">
    <location>
        <begin position="93"/>
        <end position="111"/>
    </location>
</feature>
<accession>A0ABR1CTW7</accession>
<dbReference type="Gene3D" id="1.20.1250.20">
    <property type="entry name" value="MFS general substrate transporter like domains"/>
    <property type="match status" value="2"/>
</dbReference>
<comment type="caution">
    <text evidence="4">The sequence shown here is derived from an EMBL/GenBank/DDBJ whole genome shotgun (WGS) entry which is preliminary data.</text>
</comment>
<evidence type="ECO:0000313" key="4">
    <source>
        <dbReference type="EMBL" id="KAK6740895.1"/>
    </source>
</evidence>
<dbReference type="Pfam" id="PF07690">
    <property type="entry name" value="MFS_1"/>
    <property type="match status" value="1"/>
</dbReference>
<feature type="transmembrane region" description="Helical" evidence="2">
    <location>
        <begin position="409"/>
        <end position="428"/>
    </location>
</feature>
<protein>
    <recommendedName>
        <fullName evidence="3">Major facilitator superfamily (MFS) profile domain-containing protein</fullName>
    </recommendedName>
</protein>
<comment type="subcellular location">
    <subcellularLocation>
        <location evidence="1">Membrane</location>
        <topology evidence="1">Multi-pass membrane protein</topology>
    </subcellularLocation>
</comment>
<dbReference type="Proteomes" id="UP001303046">
    <property type="component" value="Unassembled WGS sequence"/>
</dbReference>
<evidence type="ECO:0000256" key="1">
    <source>
        <dbReference type="ARBA" id="ARBA00004141"/>
    </source>
</evidence>
<keyword evidence="2" id="KW-0472">Membrane</keyword>